<name>A0A6G1MJK3_ORBOL</name>
<dbReference type="EMBL" id="WIWS01000306">
    <property type="protein sequence ID" value="KAF3194240.1"/>
    <property type="molecule type" value="Genomic_DNA"/>
</dbReference>
<sequence>MSIKAPNRAERLIKSRDPVSALGTGNKDMGQLRLLDWIPFQFPSRRINININ</sequence>
<dbReference type="Proteomes" id="UP000472727">
    <property type="component" value="Unassembled WGS sequence"/>
</dbReference>
<feature type="non-terminal residue" evidence="1">
    <location>
        <position position="52"/>
    </location>
</feature>
<reference evidence="1 2" key="1">
    <citation type="submission" date="2019-06" db="EMBL/GenBank/DDBJ databases">
        <authorList>
            <person name="Palmer J.M."/>
        </authorList>
    </citation>
    <scope>NUCLEOTIDE SEQUENCE [LARGE SCALE GENOMIC DNA]</scope>
    <source>
        <strain evidence="1 2">TWF106</strain>
    </source>
</reference>
<comment type="caution">
    <text evidence="1">The sequence shown here is derived from an EMBL/GenBank/DDBJ whole genome shotgun (WGS) entry which is preliminary data.</text>
</comment>
<organism evidence="1 2">
    <name type="scientific">Orbilia oligospora</name>
    <name type="common">Nematode-trapping fungus</name>
    <name type="synonym">Arthrobotrys oligospora</name>
    <dbReference type="NCBI Taxonomy" id="2813651"/>
    <lineage>
        <taxon>Eukaryota</taxon>
        <taxon>Fungi</taxon>
        <taxon>Dikarya</taxon>
        <taxon>Ascomycota</taxon>
        <taxon>Pezizomycotina</taxon>
        <taxon>Orbiliomycetes</taxon>
        <taxon>Orbiliales</taxon>
        <taxon>Orbiliaceae</taxon>
        <taxon>Orbilia</taxon>
    </lineage>
</organism>
<gene>
    <name evidence="1" type="ORF">TWF106_006512</name>
</gene>
<dbReference type="AlphaFoldDB" id="A0A6G1MJK3"/>
<protein>
    <submittedName>
        <fullName evidence="1">Uncharacterized protein</fullName>
    </submittedName>
</protein>
<evidence type="ECO:0000313" key="2">
    <source>
        <dbReference type="Proteomes" id="UP000472727"/>
    </source>
</evidence>
<accession>A0A6G1MJK3</accession>
<evidence type="ECO:0000313" key="1">
    <source>
        <dbReference type="EMBL" id="KAF3194240.1"/>
    </source>
</evidence>
<proteinExistence type="predicted"/>